<evidence type="ECO:0000313" key="2">
    <source>
        <dbReference type="EMBL" id="CAF3503281.1"/>
    </source>
</evidence>
<evidence type="ECO:0000313" key="1">
    <source>
        <dbReference type="EMBL" id="CAF0763782.1"/>
    </source>
</evidence>
<dbReference type="EMBL" id="CAJOAY010000040">
    <property type="protein sequence ID" value="CAF3503281.1"/>
    <property type="molecule type" value="Genomic_DNA"/>
</dbReference>
<dbReference type="PANTHER" id="PTHR42060:SF1">
    <property type="entry name" value="NHL REPEAT-CONTAINING PROTEIN"/>
    <property type="match status" value="1"/>
</dbReference>
<gene>
    <name evidence="2" type="ORF">OKA104_LOCUS1620</name>
    <name evidence="1" type="ORF">VCS650_LOCUS1969</name>
</gene>
<dbReference type="InterPro" id="IPR052998">
    <property type="entry name" value="Hetero-Diels-Alderase-like"/>
</dbReference>
<sequence>MLSYGITLSNLENSLHSITDAAHLLSTSSEHKHGILHRLPGMSLITEWPQGSFVENLAAKHDGHLLVTVHSTNEIYEVNPAVSKSNRMLLATLPVGPTGITELDFNHFYVNAGSVGQHGTWSIYSVTIHQGTIPTALVQKVVDIDSALFLNGLCVLSYEHGTLLSVDSTLGQIFKINVYTKQVELWYESDLLKKSSHDIHMPGINGIRRCSVDDYLYLTNTDRAIILRLAIDPFDYRPKGQLQIILRNIVCDDFTIDRMGTIYATTHVHNSLMRLTPVKDGEYLKEEIATLADGVAGATSCIFGRTYQDRTRYGSIINVIKIGGDRSIKIDHIIFIYN</sequence>
<evidence type="ECO:0000313" key="3">
    <source>
        <dbReference type="Proteomes" id="UP000663891"/>
    </source>
</evidence>
<dbReference type="AlphaFoldDB" id="A0A813Q8D6"/>
<dbReference type="Proteomes" id="UP000663891">
    <property type="component" value="Unassembled WGS sequence"/>
</dbReference>
<organism evidence="1 3">
    <name type="scientific">Adineta steineri</name>
    <dbReference type="NCBI Taxonomy" id="433720"/>
    <lineage>
        <taxon>Eukaryota</taxon>
        <taxon>Metazoa</taxon>
        <taxon>Spiralia</taxon>
        <taxon>Gnathifera</taxon>
        <taxon>Rotifera</taxon>
        <taxon>Eurotatoria</taxon>
        <taxon>Bdelloidea</taxon>
        <taxon>Adinetida</taxon>
        <taxon>Adinetidae</taxon>
        <taxon>Adineta</taxon>
    </lineage>
</organism>
<dbReference type="OrthoDB" id="9977941at2759"/>
<dbReference type="InterPro" id="IPR011042">
    <property type="entry name" value="6-blade_b-propeller_TolB-like"/>
</dbReference>
<proteinExistence type="predicted"/>
<accession>A0A813Q8D6</accession>
<name>A0A813Q8D6_9BILA</name>
<reference evidence="1" key="1">
    <citation type="submission" date="2021-02" db="EMBL/GenBank/DDBJ databases">
        <authorList>
            <person name="Nowell W R."/>
        </authorList>
    </citation>
    <scope>NUCLEOTIDE SEQUENCE</scope>
</reference>
<protein>
    <recommendedName>
        <fullName evidence="4">Calcium-dependent phosphotriesterase</fullName>
    </recommendedName>
</protein>
<dbReference type="PANTHER" id="PTHR42060">
    <property type="entry name" value="NHL REPEAT-CONTAINING PROTEIN-RELATED"/>
    <property type="match status" value="1"/>
</dbReference>
<dbReference type="Gene3D" id="2.120.10.30">
    <property type="entry name" value="TolB, C-terminal domain"/>
    <property type="match status" value="1"/>
</dbReference>
<dbReference type="SUPFAM" id="SSF63829">
    <property type="entry name" value="Calcium-dependent phosphotriesterase"/>
    <property type="match status" value="1"/>
</dbReference>
<dbReference type="EMBL" id="CAJNON010000009">
    <property type="protein sequence ID" value="CAF0763782.1"/>
    <property type="molecule type" value="Genomic_DNA"/>
</dbReference>
<comment type="caution">
    <text evidence="1">The sequence shown here is derived from an EMBL/GenBank/DDBJ whole genome shotgun (WGS) entry which is preliminary data.</text>
</comment>
<evidence type="ECO:0008006" key="4">
    <source>
        <dbReference type="Google" id="ProtNLM"/>
    </source>
</evidence>
<dbReference type="Proteomes" id="UP000663881">
    <property type="component" value="Unassembled WGS sequence"/>
</dbReference>